<feature type="region of interest" description="Disordered" evidence="1">
    <location>
        <begin position="569"/>
        <end position="640"/>
    </location>
</feature>
<dbReference type="EMBL" id="MVGC01000151">
    <property type="protein sequence ID" value="RJE22785.1"/>
    <property type="molecule type" value="Genomic_DNA"/>
</dbReference>
<dbReference type="Gene3D" id="2.120.10.80">
    <property type="entry name" value="Kelch-type beta propeller"/>
    <property type="match status" value="1"/>
</dbReference>
<feature type="compositionally biased region" description="Low complexity" evidence="1">
    <location>
        <begin position="341"/>
        <end position="370"/>
    </location>
</feature>
<feature type="compositionally biased region" description="Polar residues" evidence="1">
    <location>
        <begin position="533"/>
        <end position="546"/>
    </location>
</feature>
<dbReference type="OrthoDB" id="5352000at2759"/>
<proteinExistence type="predicted"/>
<evidence type="ECO:0000256" key="2">
    <source>
        <dbReference type="SAM" id="Phobius"/>
    </source>
</evidence>
<comment type="caution">
    <text evidence="3">The sequence shown here is derived from an EMBL/GenBank/DDBJ whole genome shotgun (WGS) entry which is preliminary data.</text>
</comment>
<evidence type="ECO:0000313" key="4">
    <source>
        <dbReference type="Proteomes" id="UP000266188"/>
    </source>
</evidence>
<keyword evidence="2" id="KW-1133">Transmembrane helix</keyword>
<reference evidence="4" key="1">
    <citation type="submission" date="2017-02" db="EMBL/GenBank/DDBJ databases">
        <authorList>
            <person name="Tafer H."/>
            <person name="Lopandic K."/>
        </authorList>
    </citation>
    <scope>NUCLEOTIDE SEQUENCE [LARGE SCALE GENOMIC DNA]</scope>
    <source>
        <strain evidence="4">CBS 366.77</strain>
    </source>
</reference>
<feature type="region of interest" description="Disordered" evidence="1">
    <location>
        <begin position="533"/>
        <end position="555"/>
    </location>
</feature>
<feature type="compositionally biased region" description="Polar residues" evidence="1">
    <location>
        <begin position="605"/>
        <end position="617"/>
    </location>
</feature>
<dbReference type="InterPro" id="IPR015915">
    <property type="entry name" value="Kelch-typ_b-propeller"/>
</dbReference>
<keyword evidence="4" id="KW-1185">Reference proteome</keyword>
<gene>
    <name evidence="3" type="ORF">PHISCL_04888</name>
</gene>
<evidence type="ECO:0000313" key="3">
    <source>
        <dbReference type="EMBL" id="RJE22785.1"/>
    </source>
</evidence>
<keyword evidence="2" id="KW-0812">Transmembrane</keyword>
<dbReference type="Proteomes" id="UP000266188">
    <property type="component" value="Unassembled WGS sequence"/>
</dbReference>
<feature type="transmembrane region" description="Helical" evidence="2">
    <location>
        <begin position="375"/>
        <end position="397"/>
    </location>
</feature>
<sequence length="708" mass="75308">MIVPKPPMKLEGHCSVIHDNTLYAFSPNGFASIPLERNGTWSMLKPGESVSGAACVRAGIDGHTQEEALYVIGGTGSSDKYTGLQRYSFQSKKWETLTPDSPVTGNRTGHGAAYLKSSSSILVYAGTQKGSTTPSSDTFVIDTASPHTVSSYSADKASPAKSPILLPWNDREIALVGGTRDSERIHIFKSVDPTHGGWRESDITLAHTPPADVQCALLNRPDGSKILENFNMNASPNTVTSIALLNAHGKPAKPGTIVGGSASRKRKRDGSRNNYPAYDDQFASSTTRKDYSLAQGDNSLVVISSGHDTNSLAIFNQTSNAWVNTTKLFYGDKSEQQILGPTTTSLPTPTSSNTESSAPAGGNSDNGSSSSVGTIVGATVGSVVGALVILIILLLLLRRQRKKKEAQAKDGGNNKDRLSFQDQGIEPLAQSAYPMAKSPVPMANSSVDSLAIFSGKVGNEKSPGALGPNSTYGQKPHQQKNSPLSTVQSSGNVTPANDKAFEAEAVGSYPGDRRTDEGWSKYFEDNGNATNLARMQSDRSVSSSELGSPGPKENAWPMQTLTPLNFGFLDSPKPLGQVNSGSPTTEHSPSGRDGRSLVIPEGQSARISSADSISVQSDEYDHHGRDYFPSTATPSVSEDAHLPRAAQRSWLGRPPSSTYSSAYIPSARETVTSNGRRSSVIIPDSLNEMPVQNNVNSDMSWLNLNADR</sequence>
<feature type="region of interest" description="Disordered" evidence="1">
    <location>
        <begin position="458"/>
        <end position="498"/>
    </location>
</feature>
<protein>
    <recommendedName>
        <fullName evidence="5">Pre-mRNA splicing factor CLF1</fullName>
    </recommendedName>
</protein>
<dbReference type="AlphaFoldDB" id="A0A3A2ZXR1"/>
<keyword evidence="2" id="KW-0472">Membrane</keyword>
<evidence type="ECO:0000256" key="1">
    <source>
        <dbReference type="SAM" id="MobiDB-lite"/>
    </source>
</evidence>
<feature type="region of interest" description="Disordered" evidence="1">
    <location>
        <begin position="253"/>
        <end position="281"/>
    </location>
</feature>
<name>A0A3A2ZXR1_9EURO</name>
<organism evidence="3 4">
    <name type="scientific">Aspergillus sclerotialis</name>
    <dbReference type="NCBI Taxonomy" id="2070753"/>
    <lineage>
        <taxon>Eukaryota</taxon>
        <taxon>Fungi</taxon>
        <taxon>Dikarya</taxon>
        <taxon>Ascomycota</taxon>
        <taxon>Pezizomycotina</taxon>
        <taxon>Eurotiomycetes</taxon>
        <taxon>Eurotiomycetidae</taxon>
        <taxon>Eurotiales</taxon>
        <taxon>Aspergillaceae</taxon>
        <taxon>Aspergillus</taxon>
        <taxon>Aspergillus subgen. Polypaecilum</taxon>
    </lineage>
</organism>
<dbReference type="SUPFAM" id="SSF117281">
    <property type="entry name" value="Kelch motif"/>
    <property type="match status" value="1"/>
</dbReference>
<feature type="region of interest" description="Disordered" evidence="1">
    <location>
        <begin position="338"/>
        <end position="370"/>
    </location>
</feature>
<evidence type="ECO:0008006" key="5">
    <source>
        <dbReference type="Google" id="ProtNLM"/>
    </source>
</evidence>
<feature type="compositionally biased region" description="Polar residues" evidence="1">
    <location>
        <begin position="479"/>
        <end position="495"/>
    </location>
</feature>
<feature type="compositionally biased region" description="Polar residues" evidence="1">
    <location>
        <begin position="577"/>
        <end position="588"/>
    </location>
</feature>
<accession>A0A3A2ZXR1</accession>
<dbReference type="STRING" id="2070753.A0A3A2ZXR1"/>